<dbReference type="EMBL" id="CP003003">
    <property type="protein sequence ID" value="AEO56406.1"/>
    <property type="molecule type" value="Genomic_DNA"/>
</dbReference>
<keyword evidence="2" id="KW-1185">Reference proteome</keyword>
<dbReference type="KEGG" id="mtm:MYCTH_115110"/>
<reference evidence="1 2" key="1">
    <citation type="journal article" date="2011" name="Nat. Biotechnol.">
        <title>Comparative genomic analysis of the thermophilic biomass-degrading fungi Myceliophthora thermophila and Thielavia terrestris.</title>
        <authorList>
            <person name="Berka R.M."/>
            <person name="Grigoriev I.V."/>
            <person name="Otillar R."/>
            <person name="Salamov A."/>
            <person name="Grimwood J."/>
            <person name="Reid I."/>
            <person name="Ishmael N."/>
            <person name="John T."/>
            <person name="Darmond C."/>
            <person name="Moisan M.-C."/>
            <person name="Henrissat B."/>
            <person name="Coutinho P.M."/>
            <person name="Lombard V."/>
            <person name="Natvig D.O."/>
            <person name="Lindquist E."/>
            <person name="Schmutz J."/>
            <person name="Lucas S."/>
            <person name="Harris P."/>
            <person name="Powlowski J."/>
            <person name="Bellemare A."/>
            <person name="Taylor D."/>
            <person name="Butler G."/>
            <person name="de Vries R.P."/>
            <person name="Allijn I.E."/>
            <person name="van den Brink J."/>
            <person name="Ushinsky S."/>
            <person name="Storms R."/>
            <person name="Powell A.J."/>
            <person name="Paulsen I.T."/>
            <person name="Elbourne L.D.H."/>
            <person name="Baker S.E."/>
            <person name="Magnuson J."/>
            <person name="LaBoissiere S."/>
            <person name="Clutterbuck A.J."/>
            <person name="Martinez D."/>
            <person name="Wogulis M."/>
            <person name="de Leon A.L."/>
            <person name="Rey M.W."/>
            <person name="Tsang A."/>
        </authorList>
    </citation>
    <scope>NUCLEOTIDE SEQUENCE [LARGE SCALE GENOMIC DNA]</scope>
    <source>
        <strain evidence="2">ATCC 42464 / BCRC 31852 / DSM 1799</strain>
    </source>
</reference>
<dbReference type="OrthoDB" id="2120024at2759"/>
<dbReference type="Proteomes" id="UP000007322">
    <property type="component" value="Chromosome 2"/>
</dbReference>
<gene>
    <name evidence="1" type="ORF">MYCTH_115110</name>
</gene>
<dbReference type="RefSeq" id="XP_003661651.1">
    <property type="nucleotide sequence ID" value="XM_003661603.1"/>
</dbReference>
<dbReference type="VEuPathDB" id="FungiDB:MYCTH_115110"/>
<dbReference type="AlphaFoldDB" id="G2Q9E7"/>
<name>G2Q9E7_THET4</name>
<evidence type="ECO:0000313" key="1">
    <source>
        <dbReference type="EMBL" id="AEO56406.1"/>
    </source>
</evidence>
<organism evidence="1 2">
    <name type="scientific">Thermothelomyces thermophilus (strain ATCC 42464 / BCRC 31852 / DSM 1799)</name>
    <name type="common">Sporotrichum thermophile</name>
    <dbReference type="NCBI Taxonomy" id="573729"/>
    <lineage>
        <taxon>Eukaryota</taxon>
        <taxon>Fungi</taxon>
        <taxon>Dikarya</taxon>
        <taxon>Ascomycota</taxon>
        <taxon>Pezizomycotina</taxon>
        <taxon>Sordariomycetes</taxon>
        <taxon>Sordariomycetidae</taxon>
        <taxon>Sordariales</taxon>
        <taxon>Chaetomiaceae</taxon>
        <taxon>Thermothelomyces</taxon>
    </lineage>
</organism>
<dbReference type="GeneID" id="11510456"/>
<protein>
    <submittedName>
        <fullName evidence="1">Uncharacterized protein</fullName>
    </submittedName>
</protein>
<sequence length="81" mass="9265">MRPPLRTALVKASLTRPTTPLNLTPFRRYSSQTPSPTGAFYKTFTRPVAKSALLAVFVYQLVYFGWSKLEVEEIKEERQGE</sequence>
<proteinExistence type="predicted"/>
<dbReference type="InParanoid" id="G2Q9E7"/>
<dbReference type="HOGENOM" id="CLU_137473_0_2_1"/>
<dbReference type="OMA" id="WMKLEAD"/>
<dbReference type="eggNOG" id="ENOG502SXHS">
    <property type="taxonomic scope" value="Eukaryota"/>
</dbReference>
<accession>G2Q9E7</accession>
<evidence type="ECO:0000313" key="2">
    <source>
        <dbReference type="Proteomes" id="UP000007322"/>
    </source>
</evidence>